<dbReference type="AlphaFoldDB" id="A0A3E0VIE4"/>
<dbReference type="InterPro" id="IPR038352">
    <property type="entry name" value="Imelysin_sf"/>
</dbReference>
<dbReference type="InterPro" id="IPR034981">
    <property type="entry name" value="Imelysin-like_EfeO/Algp7"/>
</dbReference>
<dbReference type="Proteomes" id="UP000256486">
    <property type="component" value="Unassembled WGS sequence"/>
</dbReference>
<reference evidence="5 6" key="1">
    <citation type="submission" date="2017-04" db="EMBL/GenBank/DDBJ databases">
        <title>Comparative genome analysis of Subtercola boreus.</title>
        <authorList>
            <person name="Cho Y.-J."/>
            <person name="Cho A."/>
            <person name="Kim O.-S."/>
            <person name="Lee J.-I."/>
        </authorList>
    </citation>
    <scope>NUCLEOTIDE SEQUENCE [LARGE SCALE GENOMIC DNA]</scope>
    <source>
        <strain evidence="5 6">K300</strain>
    </source>
</reference>
<proteinExistence type="inferred from homology"/>
<keyword evidence="6" id="KW-1185">Reference proteome</keyword>
<name>A0A3E0VIE4_9MICO</name>
<dbReference type="PANTHER" id="PTHR39192:SF1">
    <property type="entry name" value="IRON UPTAKE SYSTEM COMPONENT EFEO"/>
    <property type="match status" value="1"/>
</dbReference>
<comment type="caution">
    <text evidence="5">The sequence shown here is derived from an EMBL/GenBank/DDBJ whole genome shotgun (WGS) entry which is preliminary data.</text>
</comment>
<dbReference type="InterPro" id="IPR050894">
    <property type="entry name" value="EfeM/EfeO_iron_uptake"/>
</dbReference>
<sequence>MSFHPAVLHHRRSPFVPHSPSRQTAGLAVFAAGAALLLALTGCTASSPGEAAAAAAAKPLSQQAFITRQLSLSSVDFGEYLRRQAFTLEAGTAEFVAAYESGDDELARSLYAPTRVFYNRMLGGAAAFPELDASLDSQLATCDCPGVYPGWHAVEADLFGGSDPAPEGAAAAATSDTRKTRGDQLLTDTKALSSAVAGLRPSVEEQAAGVAALMNGRATAAAAGLAEPHSHSDLSDLQAYIDGAREVFSGLRPILVTQNAALATTLDHRFEAAEGELNGLRTGISFPGYDTLSEEQRQTLQSAVADLTSSLGQVPGTLAS</sequence>
<evidence type="ECO:0000256" key="3">
    <source>
        <dbReference type="ARBA" id="ARBA00022729"/>
    </source>
</evidence>
<dbReference type="PANTHER" id="PTHR39192">
    <property type="entry name" value="IRON UPTAKE SYSTEM COMPONENT EFEO"/>
    <property type="match status" value="1"/>
</dbReference>
<dbReference type="Gene3D" id="1.20.1420.20">
    <property type="entry name" value="M75 peptidase, HXXE motif"/>
    <property type="match status" value="1"/>
</dbReference>
<keyword evidence="3" id="KW-0732">Signal</keyword>
<evidence type="ECO:0000259" key="4">
    <source>
        <dbReference type="Pfam" id="PF09375"/>
    </source>
</evidence>
<dbReference type="EMBL" id="NBWZ01000001">
    <property type="protein sequence ID" value="RFA09722.1"/>
    <property type="molecule type" value="Genomic_DNA"/>
</dbReference>
<evidence type="ECO:0000313" key="5">
    <source>
        <dbReference type="EMBL" id="RFA09722.1"/>
    </source>
</evidence>
<organism evidence="5 6">
    <name type="scientific">Subtercola boreus</name>
    <dbReference type="NCBI Taxonomy" id="120213"/>
    <lineage>
        <taxon>Bacteria</taxon>
        <taxon>Bacillati</taxon>
        <taxon>Actinomycetota</taxon>
        <taxon>Actinomycetes</taxon>
        <taxon>Micrococcales</taxon>
        <taxon>Microbacteriaceae</taxon>
        <taxon>Subtercola</taxon>
    </lineage>
</organism>
<dbReference type="InterPro" id="IPR018976">
    <property type="entry name" value="Imelysin-like"/>
</dbReference>
<protein>
    <recommendedName>
        <fullName evidence="4">Imelysin-like domain-containing protein</fullName>
    </recommendedName>
</protein>
<dbReference type="GO" id="GO:0030313">
    <property type="term" value="C:cell envelope"/>
    <property type="evidence" value="ECO:0007669"/>
    <property type="project" value="UniProtKB-SubCell"/>
</dbReference>
<evidence type="ECO:0000256" key="2">
    <source>
        <dbReference type="ARBA" id="ARBA00005989"/>
    </source>
</evidence>
<dbReference type="Pfam" id="PF09375">
    <property type="entry name" value="Peptidase_M75"/>
    <property type="match status" value="1"/>
</dbReference>
<evidence type="ECO:0000313" key="6">
    <source>
        <dbReference type="Proteomes" id="UP000256486"/>
    </source>
</evidence>
<evidence type="ECO:0000256" key="1">
    <source>
        <dbReference type="ARBA" id="ARBA00004196"/>
    </source>
</evidence>
<comment type="similarity">
    <text evidence="2">Belongs to the EfeM/EfeO family.</text>
</comment>
<dbReference type="OrthoDB" id="7348379at2"/>
<dbReference type="CDD" id="cd14656">
    <property type="entry name" value="Imelysin-like_EfeO"/>
    <property type="match status" value="1"/>
</dbReference>
<feature type="domain" description="Imelysin-like" evidence="4">
    <location>
        <begin position="83"/>
        <end position="312"/>
    </location>
</feature>
<accession>A0A3E0VIE4</accession>
<gene>
    <name evidence="5" type="ORF">B7R54_11260</name>
</gene>
<comment type="subcellular location">
    <subcellularLocation>
        <location evidence="1">Cell envelope</location>
    </subcellularLocation>
</comment>